<gene>
    <name evidence="17" type="primary">HTT</name>
</gene>
<dbReference type="Pfam" id="PF20925">
    <property type="entry name" value="Htt_bridge"/>
    <property type="match status" value="1"/>
</dbReference>
<dbReference type="InterPro" id="IPR028426">
    <property type="entry name" value="Huntingtin_fam"/>
</dbReference>
<dbReference type="InterPro" id="IPR000091">
    <property type="entry name" value="Huntingtin"/>
</dbReference>
<feature type="compositionally biased region" description="Pro residues" evidence="16">
    <location>
        <begin position="26"/>
        <end position="60"/>
    </location>
</feature>
<accession>A0A8C9AKK9</accession>
<dbReference type="GeneTree" id="ENSGT00390000015863"/>
<dbReference type="GO" id="GO:0031410">
    <property type="term" value="C:cytoplasmic vesicle"/>
    <property type="evidence" value="ECO:0007669"/>
    <property type="project" value="UniProtKB-KW"/>
</dbReference>
<evidence type="ECO:0000256" key="4">
    <source>
        <dbReference type="ARBA" id="ARBA00007153"/>
    </source>
</evidence>
<keyword evidence="6" id="KW-0597">Phosphoprotein</keyword>
<dbReference type="InterPro" id="IPR048411">
    <property type="entry name" value="Htt_N_HEAT_rpt-1"/>
</dbReference>
<evidence type="ECO:0000256" key="9">
    <source>
        <dbReference type="ARBA" id="ARBA00022990"/>
    </source>
</evidence>
<dbReference type="Gene3D" id="1.25.10.10">
    <property type="entry name" value="Leucine-rich Repeat Variant"/>
    <property type="match status" value="2"/>
</dbReference>
<keyword evidence="12" id="KW-0968">Cytoplasmic vesicle</keyword>
<evidence type="ECO:0000256" key="3">
    <source>
        <dbReference type="ARBA" id="ARBA00004419"/>
    </source>
</evidence>
<dbReference type="Proteomes" id="UP000694414">
    <property type="component" value="Unplaced"/>
</dbReference>
<comment type="function">
    <text evidence="13">Promotes the formation of autophagic vesicles.</text>
</comment>
<keyword evidence="8" id="KW-0677">Repeat</keyword>
<evidence type="ECO:0000256" key="1">
    <source>
        <dbReference type="ARBA" id="ARBA00002907"/>
    </source>
</evidence>
<feature type="compositionally biased region" description="Polar residues" evidence="16">
    <location>
        <begin position="532"/>
        <end position="560"/>
    </location>
</feature>
<evidence type="ECO:0000313" key="18">
    <source>
        <dbReference type="Proteomes" id="UP000694414"/>
    </source>
</evidence>
<keyword evidence="18" id="KW-1185">Reference proteome</keyword>
<dbReference type="PRINTS" id="PR00375">
    <property type="entry name" value="HUNTINGTIN"/>
</dbReference>
<feature type="region of interest" description="Disordered" evidence="16">
    <location>
        <begin position="1148"/>
        <end position="1206"/>
    </location>
</feature>
<feature type="region of interest" description="Disordered" evidence="16">
    <location>
        <begin position="504"/>
        <end position="560"/>
    </location>
</feature>
<evidence type="ECO:0000256" key="7">
    <source>
        <dbReference type="ARBA" id="ARBA00022707"/>
    </source>
</evidence>
<dbReference type="Pfam" id="PF20926">
    <property type="entry name" value="Htt_N-HEAT_1"/>
    <property type="match status" value="1"/>
</dbReference>
<evidence type="ECO:0000256" key="16">
    <source>
        <dbReference type="SAM" id="MobiDB-lite"/>
    </source>
</evidence>
<dbReference type="GO" id="GO:0099111">
    <property type="term" value="P:microtubule-based transport"/>
    <property type="evidence" value="ECO:0007669"/>
    <property type="project" value="TreeGrafter"/>
</dbReference>
<evidence type="ECO:0000256" key="5">
    <source>
        <dbReference type="ARBA" id="ARBA00022490"/>
    </source>
</evidence>
<organism evidence="17 18">
    <name type="scientific">Prolemur simus</name>
    <name type="common">Greater bamboo lemur</name>
    <name type="synonym">Hapalemur simus</name>
    <dbReference type="NCBI Taxonomy" id="1328070"/>
    <lineage>
        <taxon>Eukaryota</taxon>
        <taxon>Metazoa</taxon>
        <taxon>Chordata</taxon>
        <taxon>Craniata</taxon>
        <taxon>Vertebrata</taxon>
        <taxon>Euteleostomi</taxon>
        <taxon>Mammalia</taxon>
        <taxon>Eutheria</taxon>
        <taxon>Euarchontoglires</taxon>
        <taxon>Primates</taxon>
        <taxon>Strepsirrhini</taxon>
        <taxon>Lemuriformes</taxon>
        <taxon>Lemuridae</taxon>
        <taxon>Prolemur</taxon>
    </lineage>
</organism>
<dbReference type="Ensembl" id="ENSPSMT00000035320.1">
    <property type="protein sequence ID" value="ENSPSMP00000030609.1"/>
    <property type="gene ID" value="ENSPSMG00000021240.1"/>
</dbReference>
<proteinExistence type="inferred from homology"/>
<evidence type="ECO:0000256" key="13">
    <source>
        <dbReference type="ARBA" id="ARBA00058247"/>
    </source>
</evidence>
<dbReference type="GO" id="GO:0043066">
    <property type="term" value="P:negative regulation of apoptotic process"/>
    <property type="evidence" value="ECO:0007669"/>
    <property type="project" value="UniProtKB-ARBA"/>
</dbReference>
<feature type="region of interest" description="Disordered" evidence="16">
    <location>
        <begin position="379"/>
        <end position="400"/>
    </location>
</feature>
<evidence type="ECO:0000256" key="6">
    <source>
        <dbReference type="ARBA" id="ARBA00022553"/>
    </source>
</evidence>
<dbReference type="GO" id="GO:0045202">
    <property type="term" value="C:synapse"/>
    <property type="evidence" value="ECO:0007669"/>
    <property type="project" value="UniProtKB-ARBA"/>
</dbReference>
<dbReference type="Pfam" id="PF20927">
    <property type="entry name" value="Htt_C-HEAT"/>
    <property type="match status" value="1"/>
</dbReference>
<reference evidence="17" key="1">
    <citation type="submission" date="2025-08" db="UniProtKB">
        <authorList>
            <consortium name="Ensembl"/>
        </authorList>
    </citation>
    <scope>IDENTIFICATION</scope>
</reference>
<keyword evidence="7" id="KW-0519">Myristate</keyword>
<comment type="similarity">
    <text evidence="4">Belongs to the huntingtin family.</text>
</comment>
<evidence type="ECO:0000313" key="17">
    <source>
        <dbReference type="Ensembl" id="ENSPSMP00000030609.1"/>
    </source>
</evidence>
<keyword evidence="9" id="KW-0007">Acetylation</keyword>
<feature type="compositionally biased region" description="Low complexity" evidence="16">
    <location>
        <begin position="1151"/>
        <end position="1162"/>
    </location>
</feature>
<evidence type="ECO:0000256" key="2">
    <source>
        <dbReference type="ARBA" id="ARBA00004123"/>
    </source>
</evidence>
<dbReference type="PANTHER" id="PTHR10170">
    <property type="entry name" value="HUNTINGTON DISEASE PROTEIN"/>
    <property type="match status" value="1"/>
</dbReference>
<protein>
    <recommendedName>
        <fullName evidence="15">Huntingtin</fullName>
    </recommendedName>
</protein>
<comment type="subcellular location">
    <subcellularLocation>
        <location evidence="3">Cytoplasmic vesicle</location>
        <location evidence="3">Autophagosome</location>
    </subcellularLocation>
    <subcellularLocation>
        <location evidence="2">Nucleus</location>
    </subcellularLocation>
</comment>
<dbReference type="FunFam" id="1.25.10.10:FF:000388">
    <property type="entry name" value="Huntingtin"/>
    <property type="match status" value="1"/>
</dbReference>
<dbReference type="InterPro" id="IPR011989">
    <property type="entry name" value="ARM-like"/>
</dbReference>
<evidence type="ECO:0000256" key="10">
    <source>
        <dbReference type="ARBA" id="ARBA00023242"/>
    </source>
</evidence>
<keyword evidence="11" id="KW-0449">Lipoprotein</keyword>
<keyword evidence="10" id="KW-0539">Nucleus</keyword>
<dbReference type="PANTHER" id="PTHR10170:SF10">
    <property type="entry name" value="HUNTINGTIN"/>
    <property type="match status" value="1"/>
</dbReference>
<evidence type="ECO:0000256" key="11">
    <source>
        <dbReference type="ARBA" id="ARBA00023288"/>
    </source>
</evidence>
<evidence type="ECO:0000256" key="14">
    <source>
        <dbReference type="ARBA" id="ARBA00065428"/>
    </source>
</evidence>
<feature type="region of interest" description="Disordered" evidence="16">
    <location>
        <begin position="1"/>
        <end position="67"/>
    </location>
</feature>
<dbReference type="GO" id="GO:0007017">
    <property type="term" value="P:microtubule-based process"/>
    <property type="evidence" value="ECO:0007669"/>
    <property type="project" value="UniProtKB-ARBA"/>
</dbReference>
<name>A0A8C9AKK9_PROSS</name>
<dbReference type="GO" id="GO:0009966">
    <property type="term" value="P:regulation of signal transduction"/>
    <property type="evidence" value="ECO:0007669"/>
    <property type="project" value="UniProtKB-ARBA"/>
</dbReference>
<evidence type="ECO:0000256" key="8">
    <source>
        <dbReference type="ARBA" id="ARBA00022737"/>
    </source>
</evidence>
<dbReference type="GO" id="GO:0005634">
    <property type="term" value="C:nucleus"/>
    <property type="evidence" value="ECO:0007669"/>
    <property type="project" value="UniProtKB-SubCell"/>
</dbReference>
<dbReference type="Pfam" id="PF12372">
    <property type="entry name" value="Htt_N-HEAT"/>
    <property type="match status" value="1"/>
</dbReference>
<evidence type="ECO:0000256" key="12">
    <source>
        <dbReference type="ARBA" id="ARBA00023329"/>
    </source>
</evidence>
<sequence length="3068" mass="339285">MATLEKLMKAFESLKSFQQQQQQQQQPPPPPPPQPSPQAQPPPPPQPQPPPPPPPPPPGPAVAEEPLHRPKKELSATKKDRVNHCLTICENIVAQSLRNSPEFQKLLGIAMELFLLCSDDAESDVRMVADECLNKVIKALMDSNLPRLQLELYKEIKKNGAPRSLRAALWRFAELSHLVRPQKCRPYLVNLLPCLTRTSKRPEESVQETLAAAVPKIMASFGNFANDNEIKVLLKAFIVNLKSSSPTIRRTAAGSAVSICQHSRRTQYFYSWLLNVLLGLLVPVEDEHSTLLILGVLLTLRYLVPLLQQQVKDTSLKGSFGVTRKEMEVSPSAEQLVQVYELTLHHTQHQDHNVVTGALELLQQLFRTPPPELLQGLTTPGGLGQLTAAKDESSGRSRSGSIVELITGGGSSCSPVLSRKQKGRVLLSEEAALEDDSESRSDASSSAFAASVKDEIGGELAASSGVSTPGSAGHDIITEQPRSQHTLQADSVDLTSCDLTSAATDGDEEDILSHSSSQVSAVPSDPAMDLNDGTQASSPISDSSQTTTEGPDSAVTPSDSSEIVLDGVDSQYLGVQIGQPQDEDEETASIVPDEASDAFRNSSIALQQAHLLKNMGHSRQPSDSSIDKFVSRDEAAELGDQENKPCRIKGDIGQPADDDSVPLVYCVRLLSASFLLTGEKNVLVPDRDVRVSVKALALSCIGAAVALHPESFFSKLYKVPLDTMEYPEEQYVSDILNYIDHGDPQVRGATAILCGTLICAILSRSRFHVGDWMGTIRTLTGNTFSLADCIPLLQKTLKDESSVTCKLACTAVRHCVMSLCSSSYSELGLQLIIDMLTLRNSSYWLVRTELLETLAEIDFRLVSFLEAKAENLHRGAHHYTGLLKLQERVLNNVVIYLLGDEDPRVRHVAAASLMRLVPKLFYKGDQGQADPVVAVARDQSSVHLKLLMHETQPPSHFSVSTITRIYRGYNLLPSITDVTMENNLSRVIAAVSQELITSTTKALTFGCCEALCLLSTAFPVCIWSLGWHCGVPPLSASDDSRKSCTVGMATMILTLLSSAWFPLDLSAHQDALILAGNLIAASAPKSLRSSWTSEEEANSAANKQEEVWPALGDRTLVPMVEQLFSHLLKVINICAHVLDDVTPGPAIKAALPSLTNPPSLSPIRRKGKEKEPEQASVPLSPKKGSEASAAARQPDPSGPVTTSKSSSLGSFYHLPSYLKLHDVLKATYANYKVTLDLQNSTEKFGGFLRSALDVLSQILELATLQDIGKCVEEILGYLKSCFSREPMMATVCVQQLLKTLFGTNLASQFDGLSSNPSKSQGRAQRLGSSSVRPGLYHYCFMAPYTHFTQALADASLRNMVQAEQEHDTSGWFDVLQKVSTQLKTNLTSVAKNRADKVFIGFVLKQFEYIEVGQFRESEAIIPNIFFFLVLLSYERYHSKQIIGIPKIIQLCDGIMASGRKAVTHAIPALQPIVHDLFVLRGTNKADAGKELETQKEVVVSMLLRLIQYHQVLEMFILVLQQCHKENEDKWKRLSRQIADIILPMLAKQQMHIDSHEALGVLNTLFEILAPSSLRPVDMLLRSMFVTPSTMASVSTVQLWISGILAILRVLISQSTEDIVLSRIQELSFSPYLVSCPVINRLRHGESNSASEEHSEGRQMKNLPEETFSRFLLQLVGTLLEDIVTKQPKVEMNEQQHTFYCQELGTLLMCLIHIFKSGMFRRITAAATRLFTSDGCDGSFYTLESLNLRVRSMVPTHPALVLLWCQILLLVNHTDHCWWAEVQQTPKRHSLSSTKLLSPQMSGEEEDSDLAAKLGMCNREIVRRGALILFCDYVCQNLHDSEHLTWLIVNHIQDLISLSHEPPVQDFISAVHRNSAASGLFIQAIQSRCENLSSPTTLKKTLQCLEGIHLSQSGAVLTLYVDRLLCTPFRALGRMVDILACRRVEMLLAANLQSSTAQLPEEELSRIQEHLQRSGLARRHQRLYSLLDRFRLSTVQDSLSPSPPVSSHPLDGDGHVSLETVSPDKDWYMRLVKSQCWTRSDSALLEGAELVNRIPAEEMSAFMMNSEFNLSLIAPCLSLGMSEISGGQKSPLLEAACEVTLGRVASLVQQLPAVHHVFQPCLPSEPTAYWSKLSDLFGDATWYQSLTTLARALAQYLMVVSKLPSHLHLPPEKERDTVKFVVMTLEALSWHLIHEQIPLSLDLQAGLDCCCLALQLPSLWSVVSSTEFVTHACSLIHCVHFILEAIAVQPGEQLLSPERRTSAPKAVRQEDEVDSNTQNPQYITSACEMVAEMVESLQSVLALGHKRNSSMPAFLTPVLKNIVISLARLPLVNSYTRVPPLVWKLGWSPKPGGDFGTAYPEIPVEFLQEKEIFKEFIYRINTLGWTSRTQFEETWATLLGVLVTQPLVMEQEESPPEEDTERTQIHVLAVQAITSLVLSAMTVPVAGNPAVSCLEQQPRNKPLKALDTRFGRKLSIIRGIVEQEIQAMVSKRENIATHHLYQAWDPVPSLSPATTGALISHDKLLLQINPERELGNMSYKLGQVSIHSVWLGNNITPLREEEWDEEEEEEADIPAPSSPPTSPVNSRKHRAGVDIHSCSQFLLELYSRWILPSSSARRTPVILISEVVRSLLVVSDLFTERNQFEMMYSTLTELRRVHPSEDEILVQYLVPAICKAAAVLGMDKAVAEPVSRLLESTLRSSHLPSRIGALHGILYVLECDLLDDTAKQLIPVISDYLLSNLKGIAHCVNTHSQQHVLVMCATAFYLVENYPLDVGPEFSASIIQMCGAMLSGSEECTPSVIYHCALRGLERLLLSEQLSRLDAESLAKLSVDRVNVHSPHRAMAALGLMLTCMYTGKEKISPGRTSDPNPAAPDSESVIVAMERVSVLFDRIRKGFPCEARVVARILPQFLDDFFPPQDVMNKVIGEFLSNQQPYPQFMATVVYKVFQTLHSTGQSSMVRDWVMLSLSNFTQRTPVAMATWSLSCFFVSASTSPWVAAILPHVVSRMGKLEQVDVNLFCLVATDFYRHQIEEELDRRAFQSVFEVVAAPGSPYHRLLTCLRNVHKVATC</sequence>
<feature type="region of interest" description="Disordered" evidence="16">
    <location>
        <begin position="2559"/>
        <end position="2587"/>
    </location>
</feature>
<dbReference type="InterPro" id="IPR048413">
    <property type="entry name" value="Htt_C-HEAT_rpt"/>
</dbReference>
<dbReference type="InterPro" id="IPR024613">
    <property type="entry name" value="Huntingtin_N_HEAT_rpt-2"/>
</dbReference>
<dbReference type="InterPro" id="IPR048412">
    <property type="entry name" value="Htt_bridge"/>
</dbReference>
<reference evidence="17" key="2">
    <citation type="submission" date="2025-09" db="UniProtKB">
        <authorList>
            <consortium name="Ensembl"/>
        </authorList>
    </citation>
    <scope>IDENTIFICATION</scope>
</reference>
<dbReference type="SUPFAM" id="SSF48371">
    <property type="entry name" value="ARM repeat"/>
    <property type="match status" value="2"/>
</dbReference>
<dbReference type="GO" id="GO:0030424">
    <property type="term" value="C:axon"/>
    <property type="evidence" value="ECO:0007669"/>
    <property type="project" value="UniProtKB-ARBA"/>
</dbReference>
<feature type="compositionally biased region" description="Acidic residues" evidence="16">
    <location>
        <begin position="2560"/>
        <end position="2571"/>
    </location>
</feature>
<feature type="compositionally biased region" description="Low complexity" evidence="16">
    <location>
        <begin position="513"/>
        <end position="527"/>
    </location>
</feature>
<dbReference type="InterPro" id="IPR016024">
    <property type="entry name" value="ARM-type_fold"/>
</dbReference>
<comment type="function">
    <text evidence="1">May play a role in microtubule-mediated transport or vesicle function.</text>
</comment>
<dbReference type="FunFam" id="1.25.10.10:FF:000273">
    <property type="entry name" value="Huntingtin"/>
    <property type="match status" value="1"/>
</dbReference>
<evidence type="ECO:0000256" key="15">
    <source>
        <dbReference type="ARBA" id="ARBA00068126"/>
    </source>
</evidence>
<dbReference type="GO" id="GO:0005776">
    <property type="term" value="C:autophagosome"/>
    <property type="evidence" value="ECO:0007669"/>
    <property type="project" value="UniProtKB-SubCell"/>
</dbReference>
<keyword evidence="5" id="KW-0963">Cytoplasm</keyword>
<comment type="subunit">
    <text evidence="14">Interacts with PFN1. Interacts through its N-terminus with PRPF40A. Interacts with PQBP1. Interacts with SETD2. Interacts with SH3GLB1. Interacts with SYVN. Interacts with TPR; the interaction is inhibited by forms of Huntingtin with expanded polyglutamine stretch. Interacts with ZDHHC13 (via ANK repeats). Interacts with ZDHHC17 (via ANK repeats). Interacts with F8A1/F8A2/F8A3. Found in a complex with F8A1/F8A2/F8A3, HTT and RAB5A; mediates the recruitment of HTT by RAB5A.</text>
</comment>